<gene>
    <name evidence="1" type="ORF">IZO911_LOCUS45213</name>
</gene>
<dbReference type="EMBL" id="CAJNOE010003767">
    <property type="protein sequence ID" value="CAF1505568.1"/>
    <property type="molecule type" value="Genomic_DNA"/>
</dbReference>
<protein>
    <submittedName>
        <fullName evidence="1">Uncharacterized protein</fullName>
    </submittedName>
</protein>
<dbReference type="Proteomes" id="UP000663860">
    <property type="component" value="Unassembled WGS sequence"/>
</dbReference>
<proteinExistence type="predicted"/>
<evidence type="ECO:0000313" key="1">
    <source>
        <dbReference type="EMBL" id="CAF1505568.1"/>
    </source>
</evidence>
<comment type="caution">
    <text evidence="1">The sequence shown here is derived from an EMBL/GenBank/DDBJ whole genome shotgun (WGS) entry which is preliminary data.</text>
</comment>
<organism evidence="1 2">
    <name type="scientific">Adineta steineri</name>
    <dbReference type="NCBI Taxonomy" id="433720"/>
    <lineage>
        <taxon>Eukaryota</taxon>
        <taxon>Metazoa</taxon>
        <taxon>Spiralia</taxon>
        <taxon>Gnathifera</taxon>
        <taxon>Rotifera</taxon>
        <taxon>Eurotatoria</taxon>
        <taxon>Bdelloidea</taxon>
        <taxon>Adinetida</taxon>
        <taxon>Adinetidae</taxon>
        <taxon>Adineta</taxon>
    </lineage>
</organism>
<accession>A0A815THR7</accession>
<dbReference type="AlphaFoldDB" id="A0A815THR7"/>
<evidence type="ECO:0000313" key="2">
    <source>
        <dbReference type="Proteomes" id="UP000663860"/>
    </source>
</evidence>
<name>A0A815THR7_9BILA</name>
<sequence length="89" mass="10024">MPRYEISDITKERILQFLQKGYSQFRIVNILKLDGISISQSSVSNIKRSIGRQKTSKSKIKICRGKPSETTSNINKVIAKTDVADPPTQ</sequence>
<reference evidence="1" key="1">
    <citation type="submission" date="2021-02" db="EMBL/GenBank/DDBJ databases">
        <authorList>
            <person name="Nowell W R."/>
        </authorList>
    </citation>
    <scope>NUCLEOTIDE SEQUENCE</scope>
</reference>